<dbReference type="Proteomes" id="UP000198854">
    <property type="component" value="Unassembled WGS sequence"/>
</dbReference>
<proteinExistence type="predicted"/>
<accession>A0A1G8A4F3</accession>
<reference evidence="2 3" key="1">
    <citation type="submission" date="2016-10" db="EMBL/GenBank/DDBJ databases">
        <authorList>
            <person name="de Groot N.N."/>
        </authorList>
    </citation>
    <scope>NUCLEOTIDE SEQUENCE [LARGE SCALE GENOMIC DNA]</scope>
    <source>
        <strain evidence="2 3">CGMCC 1.10228</strain>
    </source>
</reference>
<name>A0A1G8A4F3_9VIBR</name>
<evidence type="ECO:0000313" key="2">
    <source>
        <dbReference type="EMBL" id="SDH15855.1"/>
    </source>
</evidence>
<sequence>MNNYLRSVGKASLLAAALGTSYFAQAKTADEDVVDMSDPLAVFTQVGAGFTDKGLNLKLGQAYDTGDVTTAGMNVLEVKGGMGDAFGWRGKNTTDNSIDYFRYRNFSVDLTKLVGAQVDFNYNLQKNLVAEESADLSYSLIKALKPMGAFSLYPLAGVGVSIGNNAIEDDGTIDSGYSIMGTYGLLGMYAKYQVTDKLWLNYNPFWLTTISGSDNYKDNYYGAGNSHVLTHEFAASYQFTPRFNIRYFANWNNNVDFIDGDHRIEFNYQI</sequence>
<dbReference type="RefSeq" id="WP_218122001.1">
    <property type="nucleotide sequence ID" value="NZ_FNDD01000009.1"/>
</dbReference>
<organism evidence="2 3">
    <name type="scientific">Vibrio xiamenensis</name>
    <dbReference type="NCBI Taxonomy" id="861298"/>
    <lineage>
        <taxon>Bacteria</taxon>
        <taxon>Pseudomonadati</taxon>
        <taxon>Pseudomonadota</taxon>
        <taxon>Gammaproteobacteria</taxon>
        <taxon>Vibrionales</taxon>
        <taxon>Vibrionaceae</taxon>
        <taxon>Vibrio</taxon>
    </lineage>
</organism>
<feature type="chain" id="PRO_5011472332" description="Outer membrane protein beta-barrel domain-containing protein" evidence="1">
    <location>
        <begin position="27"/>
        <end position="270"/>
    </location>
</feature>
<keyword evidence="1" id="KW-0732">Signal</keyword>
<dbReference type="AlphaFoldDB" id="A0A1G8A4F3"/>
<keyword evidence="3" id="KW-1185">Reference proteome</keyword>
<evidence type="ECO:0008006" key="4">
    <source>
        <dbReference type="Google" id="ProtNLM"/>
    </source>
</evidence>
<protein>
    <recommendedName>
        <fullName evidence="4">Outer membrane protein beta-barrel domain-containing protein</fullName>
    </recommendedName>
</protein>
<dbReference type="EMBL" id="FNDD01000009">
    <property type="protein sequence ID" value="SDH15855.1"/>
    <property type="molecule type" value="Genomic_DNA"/>
</dbReference>
<evidence type="ECO:0000313" key="3">
    <source>
        <dbReference type="Proteomes" id="UP000198854"/>
    </source>
</evidence>
<gene>
    <name evidence="2" type="ORF">SAMN04488136_109141</name>
</gene>
<feature type="signal peptide" evidence="1">
    <location>
        <begin position="1"/>
        <end position="26"/>
    </location>
</feature>
<evidence type="ECO:0000256" key="1">
    <source>
        <dbReference type="SAM" id="SignalP"/>
    </source>
</evidence>